<comment type="cofactor">
    <cofactor evidence="1">
        <name>FAD</name>
        <dbReference type="ChEBI" id="CHEBI:57692"/>
    </cofactor>
</comment>
<dbReference type="PANTHER" id="PTHR43400:SF7">
    <property type="entry name" value="FAD-DEPENDENT OXIDOREDUCTASE 2 FAD BINDING DOMAIN-CONTAINING PROTEIN"/>
    <property type="match status" value="1"/>
</dbReference>
<accession>A0ABR9XXN3</accession>
<dbReference type="SUPFAM" id="SSF56425">
    <property type="entry name" value="Succinate dehydrogenase/fumarate reductase flavoprotein, catalytic domain"/>
    <property type="match status" value="1"/>
</dbReference>
<dbReference type="InterPro" id="IPR003953">
    <property type="entry name" value="FAD-dep_OxRdtase_2_FAD-bd"/>
</dbReference>
<keyword evidence="3" id="KW-0274">FAD</keyword>
<dbReference type="EMBL" id="JADGLW010000003">
    <property type="protein sequence ID" value="MBF0753763.1"/>
    <property type="molecule type" value="Genomic_DNA"/>
</dbReference>
<organism evidence="6 7">
    <name type="scientific">Jeotgalicoccus nanhaiensis</name>
    <dbReference type="NCBI Taxonomy" id="568603"/>
    <lineage>
        <taxon>Bacteria</taxon>
        <taxon>Bacillati</taxon>
        <taxon>Bacillota</taxon>
        <taxon>Bacilli</taxon>
        <taxon>Bacillales</taxon>
        <taxon>Staphylococcaceae</taxon>
        <taxon>Jeotgalicoccus</taxon>
    </lineage>
</organism>
<dbReference type="Pfam" id="PF00890">
    <property type="entry name" value="FAD_binding_2"/>
    <property type="match status" value="1"/>
</dbReference>
<comment type="caution">
    <text evidence="6">The sequence shown here is derived from an EMBL/GenBank/DDBJ whole genome shotgun (WGS) entry which is preliminary data.</text>
</comment>
<dbReference type="Gene3D" id="3.90.700.10">
    <property type="entry name" value="Succinate dehydrogenase/fumarate reductase flavoprotein, catalytic domain"/>
    <property type="match status" value="1"/>
</dbReference>
<evidence type="ECO:0000256" key="3">
    <source>
        <dbReference type="ARBA" id="ARBA00022827"/>
    </source>
</evidence>
<evidence type="ECO:0000256" key="4">
    <source>
        <dbReference type="ARBA" id="ARBA00023002"/>
    </source>
</evidence>
<dbReference type="RefSeq" id="WP_135097526.1">
    <property type="nucleotide sequence ID" value="NZ_JADGLW010000003.1"/>
</dbReference>
<evidence type="ECO:0000313" key="7">
    <source>
        <dbReference type="Proteomes" id="UP000647980"/>
    </source>
</evidence>
<dbReference type="InterPro" id="IPR036188">
    <property type="entry name" value="FAD/NAD-bd_sf"/>
</dbReference>
<evidence type="ECO:0000256" key="1">
    <source>
        <dbReference type="ARBA" id="ARBA00001974"/>
    </source>
</evidence>
<evidence type="ECO:0000256" key="2">
    <source>
        <dbReference type="ARBA" id="ARBA00022630"/>
    </source>
</evidence>
<evidence type="ECO:0000313" key="6">
    <source>
        <dbReference type="EMBL" id="MBF0753763.1"/>
    </source>
</evidence>
<dbReference type="NCBIfam" id="NF006130">
    <property type="entry name" value="PRK08274.1"/>
    <property type="match status" value="1"/>
</dbReference>
<dbReference type="InterPro" id="IPR027477">
    <property type="entry name" value="Succ_DH/fumarate_Rdtase_cat_sf"/>
</dbReference>
<dbReference type="PRINTS" id="PR00411">
    <property type="entry name" value="PNDRDTASEI"/>
</dbReference>
<keyword evidence="2" id="KW-0285">Flavoprotein</keyword>
<feature type="domain" description="FAD-dependent oxidoreductase 2 FAD-binding" evidence="5">
    <location>
        <begin position="7"/>
        <end position="472"/>
    </location>
</feature>
<keyword evidence="4" id="KW-0560">Oxidoreductase</keyword>
<sequence>MTNYEYDLVVVGSGNAALSAAVSASEDNLKVLVVEKGPQHKRGGNSFFTDGAIRFAYNDLNGLSKVVDNLSEDDLKAIELPEYTAKDYHGDLMNVTKNKSNPSLAEHLTGKSYETILWMKEQGVQFQLNENQFFEKDGKKAFWGGLPVKTVDKGIGLVKSLFKKAEENGVDFWYASPAEKLEKTDGKITGVYVNSEEHGKVLVKTKSVVLASGGFEADKKKRMEYLGKQWENAIVRGSEYNTGDGISMALEAGAVKAGQYDGCHAHTTDYNSPKTGDYSKPGDIYKKSSYPLGLIVNVEGERFVDEGADFRNYTYAKYGKETLKQTQQKAFQIYDSQVRDMLRVEYNLEEATMLKADTIDELAVKMGVDKENFLETINSYNDAVQDGDYNPSVKDGKGTSGLSPNKTNWALKFNKGPFYAYPVTCGITFTFGAIKVNSNSEVLDENEHPIEGLYAAGEMVGDLFYHNYPGGSGLMSGSVFGKTAGDSVKTYLKSKKQLEV</sequence>
<evidence type="ECO:0000259" key="5">
    <source>
        <dbReference type="Pfam" id="PF00890"/>
    </source>
</evidence>
<dbReference type="Gene3D" id="3.50.50.60">
    <property type="entry name" value="FAD/NAD(P)-binding domain"/>
    <property type="match status" value="1"/>
</dbReference>
<proteinExistence type="predicted"/>
<name>A0ABR9XXN3_9STAP</name>
<dbReference type="Proteomes" id="UP000647980">
    <property type="component" value="Unassembled WGS sequence"/>
</dbReference>
<gene>
    <name evidence="6" type="primary">tcuA</name>
    <name evidence="6" type="ORF">IR135_05740</name>
</gene>
<reference evidence="6 7" key="1">
    <citation type="submission" date="2020-10" db="EMBL/GenBank/DDBJ databases">
        <title>Mouse Oral microbiota.</title>
        <authorList>
            <person name="Joseph S."/>
            <person name="Aduse-Opoku J."/>
        </authorList>
    </citation>
    <scope>NUCLEOTIDE SEQUENCE [LARGE SCALE GENOMIC DNA]</scope>
    <source>
        <strain evidence="6 7">19428wE5_W307</strain>
    </source>
</reference>
<protein>
    <submittedName>
        <fullName evidence="6">FAD-dependent tricarballylate dehydrogenase TcuA</fullName>
    </submittedName>
</protein>
<dbReference type="InterPro" id="IPR050315">
    <property type="entry name" value="FAD-oxidoreductase_2"/>
</dbReference>
<keyword evidence="7" id="KW-1185">Reference proteome</keyword>
<dbReference type="SUPFAM" id="SSF51905">
    <property type="entry name" value="FAD/NAD(P)-binding domain"/>
    <property type="match status" value="1"/>
</dbReference>
<dbReference type="PANTHER" id="PTHR43400">
    <property type="entry name" value="FUMARATE REDUCTASE"/>
    <property type="match status" value="1"/>
</dbReference>